<dbReference type="GeneID" id="28828970"/>
<gene>
    <name evidence="1" type="ORF">LY89DRAFT_728225</name>
</gene>
<dbReference type="InParanoid" id="A0A194XT46"/>
<evidence type="ECO:0000313" key="1">
    <source>
        <dbReference type="EMBL" id="KUJ23480.1"/>
    </source>
</evidence>
<name>A0A194XT46_MOLSC</name>
<dbReference type="AlphaFoldDB" id="A0A194XT46"/>
<proteinExistence type="predicted"/>
<keyword evidence="2" id="KW-1185">Reference proteome</keyword>
<organism evidence="1 2">
    <name type="scientific">Mollisia scopiformis</name>
    <name type="common">Conifer needle endophyte fungus</name>
    <name type="synonym">Phialocephala scopiformis</name>
    <dbReference type="NCBI Taxonomy" id="149040"/>
    <lineage>
        <taxon>Eukaryota</taxon>
        <taxon>Fungi</taxon>
        <taxon>Dikarya</taxon>
        <taxon>Ascomycota</taxon>
        <taxon>Pezizomycotina</taxon>
        <taxon>Leotiomycetes</taxon>
        <taxon>Helotiales</taxon>
        <taxon>Mollisiaceae</taxon>
        <taxon>Mollisia</taxon>
    </lineage>
</organism>
<dbReference type="OrthoDB" id="5116885at2759"/>
<dbReference type="RefSeq" id="XP_018077835.1">
    <property type="nucleotide sequence ID" value="XM_018219244.1"/>
</dbReference>
<accession>A0A194XT46</accession>
<evidence type="ECO:0000313" key="2">
    <source>
        <dbReference type="Proteomes" id="UP000070700"/>
    </source>
</evidence>
<dbReference type="EMBL" id="KQ947405">
    <property type="protein sequence ID" value="KUJ23480.1"/>
    <property type="molecule type" value="Genomic_DNA"/>
</dbReference>
<reference evidence="1 2" key="1">
    <citation type="submission" date="2015-10" db="EMBL/GenBank/DDBJ databases">
        <title>Full genome of DAOMC 229536 Phialocephala scopiformis, a fungal endophyte of spruce producing the potent anti-insectan compound rugulosin.</title>
        <authorList>
            <consortium name="DOE Joint Genome Institute"/>
            <person name="Walker A.K."/>
            <person name="Frasz S.L."/>
            <person name="Seifert K.A."/>
            <person name="Miller J.D."/>
            <person name="Mondo S.J."/>
            <person name="Labutti K."/>
            <person name="Lipzen A."/>
            <person name="Dockter R."/>
            <person name="Kennedy M."/>
            <person name="Grigoriev I.V."/>
            <person name="Spatafora J.W."/>
        </authorList>
    </citation>
    <scope>NUCLEOTIDE SEQUENCE [LARGE SCALE GENOMIC DNA]</scope>
    <source>
        <strain evidence="1 2">CBS 120377</strain>
    </source>
</reference>
<sequence>MPDPPQRYKLQLTDFWANEYRSKYNSEPKYHYKDVMFGLEDDEVVVAGILLGSDLVPHWQFRNLFQGDNRNMMDTSSNAKATVVGHLDGNLVFLIVLVPYKDSVSFQGPNFTGGQNSNEKMNK</sequence>
<dbReference type="KEGG" id="psco:LY89DRAFT_728225"/>
<protein>
    <submittedName>
        <fullName evidence="1">Uncharacterized protein</fullName>
    </submittedName>
</protein>
<dbReference type="Proteomes" id="UP000070700">
    <property type="component" value="Unassembled WGS sequence"/>
</dbReference>